<accession>A0A931I498</accession>
<gene>
    <name evidence="2" type="ORF">I5731_15315</name>
</gene>
<proteinExistence type="predicted"/>
<reference evidence="2" key="1">
    <citation type="submission" date="2020-12" db="EMBL/GenBank/DDBJ databases">
        <title>Methylobrevis albus sp. nov., isolated from fresh water lack sediment.</title>
        <authorList>
            <person name="Zou Q."/>
        </authorList>
    </citation>
    <scope>NUCLEOTIDE SEQUENCE</scope>
    <source>
        <strain evidence="2">L22</strain>
    </source>
</reference>
<feature type="chain" id="PRO_5036927944" description="DUF2125 domain-containing protein" evidence="1">
    <location>
        <begin position="27"/>
        <end position="386"/>
    </location>
</feature>
<feature type="signal peptide" evidence="1">
    <location>
        <begin position="1"/>
        <end position="26"/>
    </location>
</feature>
<protein>
    <recommendedName>
        <fullName evidence="4">DUF2125 domain-containing protein</fullName>
    </recommendedName>
</protein>
<evidence type="ECO:0008006" key="4">
    <source>
        <dbReference type="Google" id="ProtNLM"/>
    </source>
</evidence>
<evidence type="ECO:0000313" key="2">
    <source>
        <dbReference type="EMBL" id="MBH0239194.1"/>
    </source>
</evidence>
<keyword evidence="3" id="KW-1185">Reference proteome</keyword>
<comment type="caution">
    <text evidence="2">The sequence shown here is derived from an EMBL/GenBank/DDBJ whole genome shotgun (WGS) entry which is preliminary data.</text>
</comment>
<evidence type="ECO:0000256" key="1">
    <source>
        <dbReference type="SAM" id="SignalP"/>
    </source>
</evidence>
<dbReference type="EMBL" id="JADZLT010000053">
    <property type="protein sequence ID" value="MBH0239194.1"/>
    <property type="molecule type" value="Genomic_DNA"/>
</dbReference>
<evidence type="ECO:0000313" key="3">
    <source>
        <dbReference type="Proteomes" id="UP000631694"/>
    </source>
</evidence>
<dbReference type="Proteomes" id="UP000631694">
    <property type="component" value="Unassembled WGS sequence"/>
</dbReference>
<sequence length="386" mass="40302">MRFVSQARCGIALAVLTAALAGPALAATDEEITAALVGALEQSGASDVKFDGPTRDGDTLTYANMSFRQAKDPAAAAAGASEVSVESLDLTGADIPTPGAFSADVVEARGMQLVDGETTLNVTAARTAGILISAPQPDAARTQRYDELSVDQLSAIRDGREMIGMGRLSIENDDFLDNYPRKFVMQIDDVVFDPSAAPNGAEAMAQLSSLGYEKLAFDFALDGTWDDTEETARIAPLKITGTDIGTLELSLTLAGVSREVLDEMQKPEPSFDLLTGLAISDLRLRFDDGSVTNRILSAQAAEMGTDAAGLAGQLAAALPLLLSPLQNPPFQTKVATAAGAFLQNPQSITVTAKPTEPVSFLEVIGASQAAPQTLPDLLNADITANQ</sequence>
<organism evidence="2 3">
    <name type="scientific">Methylobrevis albus</name>
    <dbReference type="NCBI Taxonomy" id="2793297"/>
    <lineage>
        <taxon>Bacteria</taxon>
        <taxon>Pseudomonadati</taxon>
        <taxon>Pseudomonadota</taxon>
        <taxon>Alphaproteobacteria</taxon>
        <taxon>Hyphomicrobiales</taxon>
        <taxon>Pleomorphomonadaceae</taxon>
        <taxon>Methylobrevis</taxon>
    </lineage>
</organism>
<dbReference type="RefSeq" id="WP_197312280.1">
    <property type="nucleotide sequence ID" value="NZ_JADZLT010000053.1"/>
</dbReference>
<name>A0A931I498_9HYPH</name>
<keyword evidence="1" id="KW-0732">Signal</keyword>
<dbReference type="AlphaFoldDB" id="A0A931I498"/>